<feature type="transmembrane region" description="Helical" evidence="5">
    <location>
        <begin position="178"/>
        <end position="200"/>
    </location>
</feature>
<feature type="transmembrane region" description="Helical" evidence="5">
    <location>
        <begin position="108"/>
        <end position="126"/>
    </location>
</feature>
<feature type="transmembrane region" description="Helical" evidence="5">
    <location>
        <begin position="147"/>
        <end position="166"/>
    </location>
</feature>
<reference evidence="8" key="1">
    <citation type="journal article" date="2019" name="Int. J. Syst. Evol. Microbiol.">
        <title>The Global Catalogue of Microorganisms (GCM) 10K type strain sequencing project: providing services to taxonomists for standard genome sequencing and annotation.</title>
        <authorList>
            <consortium name="The Broad Institute Genomics Platform"/>
            <consortium name="The Broad Institute Genome Sequencing Center for Infectious Disease"/>
            <person name="Wu L."/>
            <person name="Ma J."/>
        </authorList>
    </citation>
    <scope>NUCLEOTIDE SEQUENCE [LARGE SCALE GENOMIC DNA]</scope>
    <source>
        <strain evidence="8">KCTC 33576</strain>
    </source>
</reference>
<evidence type="ECO:0000313" key="7">
    <source>
        <dbReference type="EMBL" id="MFD2841010.1"/>
    </source>
</evidence>
<protein>
    <submittedName>
        <fullName evidence="7">MFS transporter</fullName>
    </submittedName>
</protein>
<feature type="transmembrane region" description="Helical" evidence="5">
    <location>
        <begin position="253"/>
        <end position="275"/>
    </location>
</feature>
<dbReference type="InterPro" id="IPR011701">
    <property type="entry name" value="MFS"/>
</dbReference>
<accession>A0ABW5XEV5</accession>
<dbReference type="InterPro" id="IPR005828">
    <property type="entry name" value="MFS_sugar_transport-like"/>
</dbReference>
<feature type="transmembrane region" description="Helical" evidence="5">
    <location>
        <begin position="57"/>
        <end position="76"/>
    </location>
</feature>
<dbReference type="EMBL" id="JBHUOP010000004">
    <property type="protein sequence ID" value="MFD2841010.1"/>
    <property type="molecule type" value="Genomic_DNA"/>
</dbReference>
<dbReference type="InterPro" id="IPR036259">
    <property type="entry name" value="MFS_trans_sf"/>
</dbReference>
<organism evidence="7 8">
    <name type="scientific">Populibacterium corticicola</name>
    <dbReference type="NCBI Taxonomy" id="1812826"/>
    <lineage>
        <taxon>Bacteria</taxon>
        <taxon>Bacillati</taxon>
        <taxon>Actinomycetota</taxon>
        <taxon>Actinomycetes</taxon>
        <taxon>Micrococcales</taxon>
        <taxon>Jonesiaceae</taxon>
        <taxon>Populibacterium</taxon>
    </lineage>
</organism>
<dbReference type="InterPro" id="IPR020846">
    <property type="entry name" value="MFS_dom"/>
</dbReference>
<feature type="transmembrane region" description="Helical" evidence="5">
    <location>
        <begin position="312"/>
        <end position="333"/>
    </location>
</feature>
<dbReference type="PANTHER" id="PTHR23534">
    <property type="entry name" value="MFS PERMEASE"/>
    <property type="match status" value="1"/>
</dbReference>
<sequence length="438" mass="44156">MTISAQQYRDFVPHQKRVLKVLSAAQIFSGIASGAVISVGALLAVRLSGSESWGGSVTTVMTLGAAVAALPLARLAARSGRRVALCSGIVIALVGVVAMILAGVTSQFWVLLLGGALIGVGSAVNLQARFSATDLAPPDRKARDLSLVVWTTTVGSVAGPNLLGVGEAIGSALGLPQYTGIFVIAGGGMMAAALILFFGLRPDPALLLAQAAARNAGEVQDSADIPARVVTVPRKPSLRESFGVLHNNRAAQVGLVAIVLGHAIMVAIMSMTSVHMDHHGASINLIGLTISLHVVGMYAFSPVVGMVTDRFGATRTMIVGALILLASTAFAGLGSENHALVTVGLILLGLGWSFATIAGAAHVSGSVGPDDRLAVQGASDTLMSLAGAGGGLLAGVSVAAVGYPGLNAGGAVLSVLLIVCVVALGTRERSGEPPPRTR</sequence>
<name>A0ABW5XEV5_9MICO</name>
<dbReference type="Proteomes" id="UP001597391">
    <property type="component" value="Unassembled WGS sequence"/>
</dbReference>
<feature type="transmembrane region" description="Helical" evidence="5">
    <location>
        <begin position="408"/>
        <end position="426"/>
    </location>
</feature>
<evidence type="ECO:0000256" key="2">
    <source>
        <dbReference type="ARBA" id="ARBA00022692"/>
    </source>
</evidence>
<keyword evidence="8" id="KW-1185">Reference proteome</keyword>
<evidence type="ECO:0000256" key="5">
    <source>
        <dbReference type="SAM" id="Phobius"/>
    </source>
</evidence>
<comment type="subcellular location">
    <subcellularLocation>
        <location evidence="1">Cell membrane</location>
        <topology evidence="1">Multi-pass membrane protein</topology>
    </subcellularLocation>
</comment>
<dbReference type="PROSITE" id="PS50850">
    <property type="entry name" value="MFS"/>
    <property type="match status" value="1"/>
</dbReference>
<evidence type="ECO:0000256" key="1">
    <source>
        <dbReference type="ARBA" id="ARBA00004651"/>
    </source>
</evidence>
<feature type="transmembrane region" description="Helical" evidence="5">
    <location>
        <begin position="339"/>
        <end position="361"/>
    </location>
</feature>
<evidence type="ECO:0000259" key="6">
    <source>
        <dbReference type="PROSITE" id="PS50850"/>
    </source>
</evidence>
<dbReference type="Gene3D" id="1.20.1250.20">
    <property type="entry name" value="MFS general substrate transporter like domains"/>
    <property type="match status" value="1"/>
</dbReference>
<proteinExistence type="predicted"/>
<feature type="transmembrane region" description="Helical" evidence="5">
    <location>
        <begin position="21"/>
        <end position="45"/>
    </location>
</feature>
<dbReference type="Pfam" id="PF07690">
    <property type="entry name" value="MFS_1"/>
    <property type="match status" value="1"/>
</dbReference>
<keyword evidence="2 5" id="KW-0812">Transmembrane</keyword>
<dbReference type="SUPFAM" id="SSF103473">
    <property type="entry name" value="MFS general substrate transporter"/>
    <property type="match status" value="1"/>
</dbReference>
<dbReference type="PANTHER" id="PTHR23534:SF1">
    <property type="entry name" value="MAJOR FACILITATOR SUPERFAMILY PROTEIN"/>
    <property type="match status" value="1"/>
</dbReference>
<evidence type="ECO:0000256" key="3">
    <source>
        <dbReference type="ARBA" id="ARBA00022989"/>
    </source>
</evidence>
<feature type="domain" description="Major facilitator superfamily (MFS) profile" evidence="6">
    <location>
        <begin position="18"/>
        <end position="429"/>
    </location>
</feature>
<keyword evidence="4 5" id="KW-0472">Membrane</keyword>
<keyword evidence="3 5" id="KW-1133">Transmembrane helix</keyword>
<feature type="transmembrane region" description="Helical" evidence="5">
    <location>
        <begin position="281"/>
        <end position="300"/>
    </location>
</feature>
<evidence type="ECO:0000256" key="4">
    <source>
        <dbReference type="ARBA" id="ARBA00023136"/>
    </source>
</evidence>
<feature type="transmembrane region" description="Helical" evidence="5">
    <location>
        <begin position="83"/>
        <end position="102"/>
    </location>
</feature>
<dbReference type="RefSeq" id="WP_377466936.1">
    <property type="nucleotide sequence ID" value="NZ_JBHUOP010000004.1"/>
</dbReference>
<feature type="transmembrane region" description="Helical" evidence="5">
    <location>
        <begin position="382"/>
        <end position="402"/>
    </location>
</feature>
<gene>
    <name evidence="7" type="ORF">ACFSYH_10565</name>
</gene>
<comment type="caution">
    <text evidence="7">The sequence shown here is derived from an EMBL/GenBank/DDBJ whole genome shotgun (WGS) entry which is preliminary data.</text>
</comment>
<dbReference type="Pfam" id="PF00083">
    <property type="entry name" value="Sugar_tr"/>
    <property type="match status" value="1"/>
</dbReference>
<evidence type="ECO:0000313" key="8">
    <source>
        <dbReference type="Proteomes" id="UP001597391"/>
    </source>
</evidence>